<evidence type="ECO:0000313" key="1">
    <source>
        <dbReference type="EMBL" id="RBW61116.1"/>
    </source>
</evidence>
<proteinExistence type="predicted"/>
<sequence length="71" mass="8278">MDWRSAPKHQTMLQTLAKVCFHQYCLQFFVRFGLRADLLSFDRCHPDHEDRLLIGTEGSFAQEADFAKSSE</sequence>
<protein>
    <submittedName>
        <fullName evidence="1">Uncharacterized protein</fullName>
    </submittedName>
</protein>
<accession>A0A366X7T2</accession>
<comment type="caution">
    <text evidence="1">The sequence shown here is derived from an EMBL/GenBank/DDBJ whole genome shotgun (WGS) entry which is preliminary data.</text>
</comment>
<evidence type="ECO:0000313" key="2">
    <source>
        <dbReference type="Proteomes" id="UP000252706"/>
    </source>
</evidence>
<name>A0A366X7T2_9RHOB</name>
<dbReference type="EMBL" id="QOCE01000006">
    <property type="protein sequence ID" value="RBW61116.1"/>
    <property type="molecule type" value="Genomic_DNA"/>
</dbReference>
<reference evidence="1 2" key="1">
    <citation type="submission" date="2018-07" db="EMBL/GenBank/DDBJ databases">
        <title>Modular assembly of carbohydrate-degrading microbial communities in the ocean.</title>
        <authorList>
            <person name="Enke T.N."/>
            <person name="Datta M.S."/>
            <person name="Schwartzman J.A."/>
            <person name="Cermak N."/>
            <person name="Schmitz D.A."/>
            <person name="Barrere J."/>
            <person name="Cordero O.X."/>
        </authorList>
    </citation>
    <scope>NUCLEOTIDE SEQUENCE [LARGE SCALE GENOMIC DNA]</scope>
    <source>
        <strain evidence="1 2">C3M10</strain>
    </source>
</reference>
<dbReference type="AlphaFoldDB" id="A0A366X7T2"/>
<organism evidence="1 2">
    <name type="scientific">Phaeobacter gallaeciensis</name>
    <dbReference type="NCBI Taxonomy" id="60890"/>
    <lineage>
        <taxon>Bacteria</taxon>
        <taxon>Pseudomonadati</taxon>
        <taxon>Pseudomonadota</taxon>
        <taxon>Alphaproteobacteria</taxon>
        <taxon>Rhodobacterales</taxon>
        <taxon>Roseobacteraceae</taxon>
        <taxon>Phaeobacter</taxon>
    </lineage>
</organism>
<dbReference type="Proteomes" id="UP000252706">
    <property type="component" value="Unassembled WGS sequence"/>
</dbReference>
<gene>
    <name evidence="1" type="ORF">DS909_02795</name>
</gene>